<reference evidence="1" key="1">
    <citation type="submission" date="2014-09" db="EMBL/GenBank/DDBJ databases">
        <authorList>
            <person name="Magalhaes I.L.F."/>
            <person name="Oliveira U."/>
            <person name="Santos F.R."/>
            <person name="Vidigal T.H.D.A."/>
            <person name="Brescovit A.D."/>
            <person name="Santos A.J."/>
        </authorList>
    </citation>
    <scope>NUCLEOTIDE SEQUENCE</scope>
    <source>
        <tissue evidence="1">Shoot tissue taken approximately 20 cm above the soil surface</tissue>
    </source>
</reference>
<organism evidence="1">
    <name type="scientific">Arundo donax</name>
    <name type="common">Giant reed</name>
    <name type="synonym">Donax arundinaceus</name>
    <dbReference type="NCBI Taxonomy" id="35708"/>
    <lineage>
        <taxon>Eukaryota</taxon>
        <taxon>Viridiplantae</taxon>
        <taxon>Streptophyta</taxon>
        <taxon>Embryophyta</taxon>
        <taxon>Tracheophyta</taxon>
        <taxon>Spermatophyta</taxon>
        <taxon>Magnoliopsida</taxon>
        <taxon>Liliopsida</taxon>
        <taxon>Poales</taxon>
        <taxon>Poaceae</taxon>
        <taxon>PACMAD clade</taxon>
        <taxon>Arundinoideae</taxon>
        <taxon>Arundineae</taxon>
        <taxon>Arundo</taxon>
    </lineage>
</organism>
<evidence type="ECO:0000313" key="1">
    <source>
        <dbReference type="EMBL" id="JAD71017.1"/>
    </source>
</evidence>
<reference evidence="1" key="2">
    <citation type="journal article" date="2015" name="Data Brief">
        <title>Shoot transcriptome of the giant reed, Arundo donax.</title>
        <authorList>
            <person name="Barrero R.A."/>
            <person name="Guerrero F.D."/>
            <person name="Moolhuijzen P."/>
            <person name="Goolsby J.A."/>
            <person name="Tidwell J."/>
            <person name="Bellgard S.E."/>
            <person name="Bellgard M.I."/>
        </authorList>
    </citation>
    <scope>NUCLEOTIDE SEQUENCE</scope>
    <source>
        <tissue evidence="1">Shoot tissue taken approximately 20 cm above the soil surface</tissue>
    </source>
</reference>
<accession>A0A0A9CHN1</accession>
<proteinExistence type="predicted"/>
<sequence>MSKELCGALSRSSAYRNTSYTCSVLKMFLRHSKFQSMHLK</sequence>
<protein>
    <submittedName>
        <fullName evidence="1">Uncharacterized protein</fullName>
    </submittedName>
</protein>
<dbReference type="AlphaFoldDB" id="A0A0A9CHN1"/>
<name>A0A0A9CHN1_ARUDO</name>
<dbReference type="EMBL" id="GBRH01226878">
    <property type="protein sequence ID" value="JAD71017.1"/>
    <property type="molecule type" value="Transcribed_RNA"/>
</dbReference>